<dbReference type="Pfam" id="PF00520">
    <property type="entry name" value="Ion_trans"/>
    <property type="match status" value="1"/>
</dbReference>
<keyword evidence="7" id="KW-1185">Reference proteome</keyword>
<dbReference type="Gene3D" id="1.10.287.70">
    <property type="match status" value="1"/>
</dbReference>
<dbReference type="PANTHER" id="PTHR47735">
    <property type="entry name" value="POTASSIUM VOLTAGE-GATED CHANNEL SUBFAMILY KQT MEMBER 4"/>
    <property type="match status" value="1"/>
</dbReference>
<proteinExistence type="predicted"/>
<evidence type="ECO:0000256" key="4">
    <source>
        <dbReference type="ARBA" id="ARBA00023136"/>
    </source>
</evidence>
<keyword evidence="2 5" id="KW-0812">Transmembrane</keyword>
<accession>A0ABM4BT50</accession>
<dbReference type="RefSeq" id="XP_065652314.1">
    <property type="nucleotide sequence ID" value="XM_065796242.1"/>
</dbReference>
<keyword evidence="3 5" id="KW-1133">Transmembrane helix</keyword>
<dbReference type="GeneID" id="105848757"/>
<evidence type="ECO:0000256" key="2">
    <source>
        <dbReference type="ARBA" id="ARBA00022692"/>
    </source>
</evidence>
<dbReference type="Gene3D" id="6.10.140.1910">
    <property type="match status" value="1"/>
</dbReference>
<name>A0ABM4BT50_HYDVU</name>
<protein>
    <submittedName>
        <fullName evidence="8">Potassium voltage-gated channel subfamily KQT member 5</fullName>
    </submittedName>
</protein>
<dbReference type="CDD" id="cd23767">
    <property type="entry name" value="IQCD"/>
    <property type="match status" value="1"/>
</dbReference>
<feature type="transmembrane region" description="Helical" evidence="5">
    <location>
        <begin position="64"/>
        <end position="85"/>
    </location>
</feature>
<dbReference type="InterPro" id="IPR027359">
    <property type="entry name" value="Volt_channel_dom_sf"/>
</dbReference>
<dbReference type="Proteomes" id="UP001652625">
    <property type="component" value="Chromosome 04"/>
</dbReference>
<gene>
    <name evidence="8" type="primary">LOC105848757</name>
</gene>
<evidence type="ECO:0000256" key="3">
    <source>
        <dbReference type="ARBA" id="ARBA00022989"/>
    </source>
</evidence>
<evidence type="ECO:0000256" key="1">
    <source>
        <dbReference type="ARBA" id="ARBA00004141"/>
    </source>
</evidence>
<reference evidence="8" key="1">
    <citation type="submission" date="2025-08" db="UniProtKB">
        <authorList>
            <consortium name="RefSeq"/>
        </authorList>
    </citation>
    <scope>IDENTIFICATION</scope>
</reference>
<feature type="transmembrane region" description="Helical" evidence="5">
    <location>
        <begin position="33"/>
        <end position="52"/>
    </location>
</feature>
<evidence type="ECO:0000313" key="8">
    <source>
        <dbReference type="RefSeq" id="XP_065652314.1"/>
    </source>
</evidence>
<feature type="transmembrane region" description="Helical" evidence="5">
    <location>
        <begin position="235"/>
        <end position="261"/>
    </location>
</feature>
<comment type="subcellular location">
    <subcellularLocation>
        <location evidence="1">Membrane</location>
        <topology evidence="1">Multi-pass membrane protein</topology>
    </subcellularLocation>
</comment>
<dbReference type="PANTHER" id="PTHR47735:SF9">
    <property type="entry name" value="POTASSIUM VOLTAGE-GATED CHANNEL SUBFAMILY KQT MEMBER 4-LIKE ISOFORM X1"/>
    <property type="match status" value="1"/>
</dbReference>
<dbReference type="PRINTS" id="PR01459">
    <property type="entry name" value="KCNQCHANNEL"/>
</dbReference>
<evidence type="ECO:0000313" key="7">
    <source>
        <dbReference type="Proteomes" id="UP001652625"/>
    </source>
</evidence>
<dbReference type="InterPro" id="IPR005821">
    <property type="entry name" value="Ion_trans_dom"/>
</dbReference>
<keyword evidence="4 5" id="KW-0472">Membrane</keyword>
<feature type="domain" description="Ion transport" evidence="6">
    <location>
        <begin position="34"/>
        <end position="266"/>
    </location>
</feature>
<evidence type="ECO:0000259" key="6">
    <source>
        <dbReference type="Pfam" id="PF00520"/>
    </source>
</evidence>
<evidence type="ECO:0000256" key="5">
    <source>
        <dbReference type="SAM" id="Phobius"/>
    </source>
</evidence>
<dbReference type="Gene3D" id="1.20.120.350">
    <property type="entry name" value="Voltage-gated potassium channels. Chain C"/>
    <property type="match status" value="1"/>
</dbReference>
<feature type="transmembrane region" description="Helical" evidence="5">
    <location>
        <begin position="105"/>
        <end position="126"/>
    </location>
</feature>
<dbReference type="InterPro" id="IPR003937">
    <property type="entry name" value="K_chnl_volt-dep_KCNQ"/>
</dbReference>
<organism evidence="7 8">
    <name type="scientific">Hydra vulgaris</name>
    <name type="common">Hydra</name>
    <name type="synonym">Hydra attenuata</name>
    <dbReference type="NCBI Taxonomy" id="6087"/>
    <lineage>
        <taxon>Eukaryota</taxon>
        <taxon>Metazoa</taxon>
        <taxon>Cnidaria</taxon>
        <taxon>Hydrozoa</taxon>
        <taxon>Hydroidolina</taxon>
        <taxon>Anthoathecata</taxon>
        <taxon>Aplanulata</taxon>
        <taxon>Hydridae</taxon>
        <taxon>Hydra</taxon>
    </lineage>
</organism>
<dbReference type="SUPFAM" id="SSF81324">
    <property type="entry name" value="Voltage-gated potassium channels"/>
    <property type="match status" value="1"/>
</dbReference>
<dbReference type="PRINTS" id="PR00169">
    <property type="entry name" value="KCHANNEL"/>
</dbReference>
<sequence>MENISTYSRNKKWYRQKKIVYNLLDKPRTKLAYTYHIVILLIIVGNMFLSFASTIPEVKLKFEVQLLLFVYEFILLIIFIVEYFIRLTVCSSNVMYRGLSGKLIYIRSFYMVIDIIVIISSIIIVFSNVKPSNLSFLRYVRIFLILRLLRMDRTRGDLHTMWHAIYSHRKELLTCYFSCIVVLLLGSYAVFLIESNRVPSDGRINNMITGLYWGIITFTTIGYGDYTPHTWYGKLITSLLSMVGCAFFALPAGILGSGFALQVSKQKKEKGSIKIKNPAALLIQCAWRGYAVRNPNLTATWSYFLMKKVAAKEKAEAANQKVYASNFIALVPDKEVIEVANQQIKKSKTKALNKPSNDKIMGIKLKKNPKPYSGFDDLIDIFQKNRGSNNWSMDIQIKYKLVYSFMTILKLILASKSFSDTRYPYVNIEQVLQTNNNTLSCSLSHLREMKSVTGMILSELNDLKKEIRELKGFKNSQRRLTRCNSENIVS</sequence>
<feature type="transmembrane region" description="Helical" evidence="5">
    <location>
        <begin position="171"/>
        <end position="193"/>
    </location>
</feature>